<evidence type="ECO:0008006" key="3">
    <source>
        <dbReference type="Google" id="ProtNLM"/>
    </source>
</evidence>
<dbReference type="InterPro" id="IPR021986">
    <property type="entry name" value="Spherulin4"/>
</dbReference>
<reference evidence="1 2" key="1">
    <citation type="journal article" date="2011" name="J. Gen. Appl. Microbiol.">
        <title>Draft genome sequencing of the enigmatic basidiomycete Mixia osmundae.</title>
        <authorList>
            <person name="Nishida H."/>
            <person name="Nagatsuka Y."/>
            <person name="Sugiyama J."/>
        </authorList>
    </citation>
    <scope>NUCLEOTIDE SEQUENCE [LARGE SCALE GENOMIC DNA]</scope>
    <source>
        <strain evidence="2">CBS 9802 / IAM 14324 / JCM 22182 / KY 12970</strain>
    </source>
</reference>
<evidence type="ECO:0000313" key="2">
    <source>
        <dbReference type="Proteomes" id="UP000009131"/>
    </source>
</evidence>
<accession>G7DYA8</accession>
<dbReference type="eggNOG" id="ENOG502S3WN">
    <property type="taxonomic scope" value="Eukaryota"/>
</dbReference>
<dbReference type="RefSeq" id="XP_014570071.1">
    <property type="nucleotide sequence ID" value="XM_014714585.1"/>
</dbReference>
<gene>
    <name evidence="1" type="primary">Mo02223</name>
    <name evidence="1" type="ORF">E5Q_02223</name>
</gene>
<sequence length="265" mass="28501">MASGLATSLAAAASLNRTSVIVPLYSYPENSTTWAPLRQAIAAHPQLHFQVVINPDSGPGSSSQPDAEYGAGIVALKKASKSGNVQILGYVPTGYGKKSNKTVIKQIAQYAGWNTSYAVDGIFFDETIDGKYSLYKQYYDAVKSTKAWPNRTVVLNPGLPVSATGSTSYYNIADTVVTFEDDYKSYQSESPLAYPRPSKQSVIIHSYPVSASASALSTLVKSLVKQGVGSTYITNVQISQSDVYQSFGSDWTTFMTDVAQAQPLK</sequence>
<dbReference type="Pfam" id="PF12138">
    <property type="entry name" value="Spherulin4"/>
    <property type="match status" value="1"/>
</dbReference>
<dbReference type="OrthoDB" id="5342184at2759"/>
<dbReference type="OMA" id="AWAPLEN"/>
<protein>
    <recommendedName>
        <fullName evidence="3">Spherulin 4-like cell surface protein</fullName>
    </recommendedName>
</protein>
<dbReference type="AlphaFoldDB" id="G7DYA8"/>
<dbReference type="Proteomes" id="UP000009131">
    <property type="component" value="Unassembled WGS sequence"/>
</dbReference>
<dbReference type="HOGENOM" id="CLU_060605_0_0_1"/>
<dbReference type="PANTHER" id="PTHR35040">
    <property type="match status" value="1"/>
</dbReference>
<keyword evidence="2" id="KW-1185">Reference proteome</keyword>
<dbReference type="PANTHER" id="PTHR35040:SF9">
    <property type="entry name" value="4-LIKE CELL SURFACE PROTEIN, PUTATIVE (AFU_ORTHOLOGUE AFUA_4G14080)-RELATED"/>
    <property type="match status" value="1"/>
</dbReference>
<reference evidence="1 2" key="2">
    <citation type="journal article" date="2012" name="Open Biol.">
        <title>Characteristics of nucleosomes and linker DNA regions on the genome of the basidiomycete Mixia osmundae revealed by mono- and dinucleosome mapping.</title>
        <authorList>
            <person name="Nishida H."/>
            <person name="Kondo S."/>
            <person name="Matsumoto T."/>
            <person name="Suzuki Y."/>
            <person name="Yoshikawa H."/>
            <person name="Taylor T.D."/>
            <person name="Sugiyama J."/>
        </authorList>
    </citation>
    <scope>NUCLEOTIDE SEQUENCE [LARGE SCALE GENOMIC DNA]</scope>
    <source>
        <strain evidence="2">CBS 9802 / IAM 14324 / JCM 22182 / KY 12970</strain>
    </source>
</reference>
<evidence type="ECO:0000313" key="1">
    <source>
        <dbReference type="EMBL" id="GAA95568.1"/>
    </source>
</evidence>
<comment type="caution">
    <text evidence="1">The sequence shown here is derived from an EMBL/GenBank/DDBJ whole genome shotgun (WGS) entry which is preliminary data.</text>
</comment>
<organism evidence="1 2">
    <name type="scientific">Mixia osmundae (strain CBS 9802 / IAM 14324 / JCM 22182 / KY 12970)</name>
    <dbReference type="NCBI Taxonomy" id="764103"/>
    <lineage>
        <taxon>Eukaryota</taxon>
        <taxon>Fungi</taxon>
        <taxon>Dikarya</taxon>
        <taxon>Basidiomycota</taxon>
        <taxon>Pucciniomycotina</taxon>
        <taxon>Mixiomycetes</taxon>
        <taxon>Mixiales</taxon>
        <taxon>Mixiaceae</taxon>
        <taxon>Mixia</taxon>
    </lineage>
</organism>
<dbReference type="EMBL" id="BABT02000062">
    <property type="protein sequence ID" value="GAA95568.1"/>
    <property type="molecule type" value="Genomic_DNA"/>
</dbReference>
<name>G7DYA8_MIXOS</name>
<proteinExistence type="predicted"/>
<dbReference type="InParanoid" id="G7DYA8"/>